<dbReference type="CDD" id="cd15731">
    <property type="entry name" value="FYVE_LST2"/>
    <property type="match status" value="1"/>
</dbReference>
<dbReference type="PROSITE" id="PS50178">
    <property type="entry name" value="ZF_FYVE"/>
    <property type="match status" value="1"/>
</dbReference>
<comment type="function">
    <text evidence="13">Negative regulator of epidermal growth factor receptor (EGFR) signaling. Acts by promoting EGFR degradation in endosomes when not monoubiquitinated.</text>
</comment>
<comment type="similarity">
    <text evidence="3">Belongs to the lst-2 family.</text>
</comment>
<evidence type="ECO:0000256" key="7">
    <source>
        <dbReference type="ARBA" id="ARBA00022723"/>
    </source>
</evidence>
<keyword evidence="18" id="KW-1185">Reference proteome</keyword>
<evidence type="ECO:0000256" key="15">
    <source>
        <dbReference type="PROSITE-ProRule" id="PRU00091"/>
    </source>
</evidence>
<evidence type="ECO:0000256" key="11">
    <source>
        <dbReference type="ARBA" id="ARBA00022843"/>
    </source>
</evidence>
<gene>
    <name evidence="17" type="ORF">chiPu_0019676</name>
</gene>
<evidence type="ECO:0000256" key="12">
    <source>
        <dbReference type="ARBA" id="ARBA00023136"/>
    </source>
</evidence>
<dbReference type="InterPro" id="IPR017455">
    <property type="entry name" value="Znf_FYVE-rel"/>
</dbReference>
<dbReference type="STRING" id="137246.A0A401RST4"/>
<keyword evidence="6" id="KW-1017">Isopeptide bond</keyword>
<dbReference type="OMA" id="HSSQERM"/>
<evidence type="ECO:0000259" key="16">
    <source>
        <dbReference type="PROSITE" id="PS50178"/>
    </source>
</evidence>
<dbReference type="Gene3D" id="3.30.40.10">
    <property type="entry name" value="Zinc/RING finger domain, C3HC4 (zinc finger)"/>
    <property type="match status" value="1"/>
</dbReference>
<protein>
    <recommendedName>
        <fullName evidence="4">Lateral signaling target protein 2 homolog</fullName>
    </recommendedName>
    <alternativeName>
        <fullName evidence="14">Zinc finger FYVE domain-containing protein 28</fullName>
    </alternativeName>
</protein>
<dbReference type="AlphaFoldDB" id="A0A401RST4"/>
<comment type="subcellular location">
    <subcellularLocation>
        <location evidence="2">Cytoplasm</location>
        <location evidence="2">Cytosol</location>
    </subcellularLocation>
    <subcellularLocation>
        <location evidence="1">Early endosome membrane</location>
    </subcellularLocation>
</comment>
<evidence type="ECO:0000256" key="6">
    <source>
        <dbReference type="ARBA" id="ARBA00022499"/>
    </source>
</evidence>
<name>A0A401RST4_CHIPU</name>
<evidence type="ECO:0000313" key="18">
    <source>
        <dbReference type="Proteomes" id="UP000287033"/>
    </source>
</evidence>
<comment type="caution">
    <text evidence="17">The sequence shown here is derived from an EMBL/GenBank/DDBJ whole genome shotgun (WGS) entry which is preliminary data.</text>
</comment>
<dbReference type="EMBL" id="BEZZ01002111">
    <property type="protein sequence ID" value="GCC21209.1"/>
    <property type="molecule type" value="Genomic_DNA"/>
</dbReference>
<evidence type="ECO:0000256" key="10">
    <source>
        <dbReference type="ARBA" id="ARBA00022833"/>
    </source>
</evidence>
<dbReference type="SMART" id="SM00064">
    <property type="entry name" value="FYVE"/>
    <property type="match status" value="1"/>
</dbReference>
<dbReference type="InterPro" id="IPR013083">
    <property type="entry name" value="Znf_RING/FYVE/PHD"/>
</dbReference>
<evidence type="ECO:0000256" key="5">
    <source>
        <dbReference type="ARBA" id="ARBA00022490"/>
    </source>
</evidence>
<evidence type="ECO:0000256" key="13">
    <source>
        <dbReference type="ARBA" id="ARBA00059106"/>
    </source>
</evidence>
<dbReference type="InterPro" id="IPR051118">
    <property type="entry name" value="LST-2"/>
</dbReference>
<keyword evidence="9 15" id="KW-0863">Zinc-finger</keyword>
<keyword evidence="7" id="KW-0479">Metal-binding</keyword>
<accession>A0A401RST4</accession>
<evidence type="ECO:0000256" key="4">
    <source>
        <dbReference type="ARBA" id="ARBA00019870"/>
    </source>
</evidence>
<proteinExistence type="inferred from homology"/>
<dbReference type="Proteomes" id="UP000287033">
    <property type="component" value="Unassembled WGS sequence"/>
</dbReference>
<dbReference type="FunFam" id="3.30.40.10:FF:000092">
    <property type="entry name" value="Lateral signaling target protein 2 homolog"/>
    <property type="match status" value="1"/>
</dbReference>
<dbReference type="GO" id="GO:0005829">
    <property type="term" value="C:cytosol"/>
    <property type="evidence" value="ECO:0007669"/>
    <property type="project" value="UniProtKB-SubCell"/>
</dbReference>
<feature type="domain" description="FYVE-type" evidence="16">
    <location>
        <begin position="630"/>
        <end position="690"/>
    </location>
</feature>
<keyword evidence="8" id="KW-0967">Endosome</keyword>
<dbReference type="GO" id="GO:0008270">
    <property type="term" value="F:zinc ion binding"/>
    <property type="evidence" value="ECO:0007669"/>
    <property type="project" value="UniProtKB-KW"/>
</dbReference>
<evidence type="ECO:0000256" key="3">
    <source>
        <dbReference type="ARBA" id="ARBA00008755"/>
    </source>
</evidence>
<dbReference type="Pfam" id="PF01363">
    <property type="entry name" value="FYVE"/>
    <property type="match status" value="1"/>
</dbReference>
<dbReference type="InterPro" id="IPR043269">
    <property type="entry name" value="FYVE_LST2"/>
</dbReference>
<evidence type="ECO:0000256" key="14">
    <source>
        <dbReference type="ARBA" id="ARBA00083237"/>
    </source>
</evidence>
<evidence type="ECO:0000256" key="8">
    <source>
        <dbReference type="ARBA" id="ARBA00022753"/>
    </source>
</evidence>
<reference evidence="17 18" key="1">
    <citation type="journal article" date="2018" name="Nat. Ecol. Evol.">
        <title>Shark genomes provide insights into elasmobranch evolution and the origin of vertebrates.</title>
        <authorList>
            <person name="Hara Y"/>
            <person name="Yamaguchi K"/>
            <person name="Onimaru K"/>
            <person name="Kadota M"/>
            <person name="Koyanagi M"/>
            <person name="Keeley SD"/>
            <person name="Tatsumi K"/>
            <person name="Tanaka K"/>
            <person name="Motone F"/>
            <person name="Kageyama Y"/>
            <person name="Nozu R"/>
            <person name="Adachi N"/>
            <person name="Nishimura O"/>
            <person name="Nakagawa R"/>
            <person name="Tanegashima C"/>
            <person name="Kiyatake I"/>
            <person name="Matsumoto R"/>
            <person name="Murakumo K"/>
            <person name="Nishida K"/>
            <person name="Terakita A"/>
            <person name="Kuratani S"/>
            <person name="Sato K"/>
            <person name="Hyodo S Kuraku.S."/>
        </authorList>
    </citation>
    <scope>NUCLEOTIDE SEQUENCE [LARGE SCALE GENOMIC DNA]</scope>
</reference>
<dbReference type="PANTHER" id="PTHR46465">
    <property type="entry name" value="LATERAL SIGNALING TARGET PROTEIN 2 HOMOLOG"/>
    <property type="match status" value="1"/>
</dbReference>
<evidence type="ECO:0000313" key="17">
    <source>
        <dbReference type="EMBL" id="GCC21209.1"/>
    </source>
</evidence>
<evidence type="ECO:0000256" key="2">
    <source>
        <dbReference type="ARBA" id="ARBA00004514"/>
    </source>
</evidence>
<sequence length="700" mass="79023">MLPAAVRKWLHKPKRSNPHPLAQFFYADKEVTQVMMELNNVNLHNDPQQYMVQLNNLRARQDHMLQIINQIMDDCIPNERPNRDFRVKFPDEVLQEHLGVQLWFAAEVDLDGYVAAVVPIKSPEELYNQQQIIVLFCETIDRALKLGYLTQDMIDGLDPELMFTIPRLAIICGLRIYPEGPLNLQQQPNDMSLLFKPFYTLLQKIRDLLYVLTEEELSFLEKSLCAVEAEDFFSASTLLPSLSSLHNSMNHEGLESTYTNRVSPVPQDSEKLNQLKSIVHQAPSEVYSPQSNPNLANSFKQIPNDVTEASKEPNLQLETENELWGEKFGQGTVGSRLQNAPKQKAAALDYNPESSLSASADCLTHSNIIQHFTVAGNSFASENDHSQLAGLEATGISTFHVTQSHYFTDSPDTSSVPTTSEQDYVGHSVKAFTSSQDTVKQKAILNTHPSREHMEGIEKHNEMVNTSHDMSKQYSYNGRTPSTPVVPEEPHFSNLSTLERENGSRVVDHEAVKQAVCTARATAREELRSRYHSRSDMLHRLFVCISGVADQLQTNFAGDLRRILKTVFDIATSTPENNMDTLEEETEEDRVCLESTLEDCSLCQESHSYASRASNLNNTKLEVPPEWIADSACNQCTSCKAPFTIVRRRHHCRNCGKIFCSRCSSQSAPLPWYGHMKPVRVCAHCYTFHLSPCYSSTSTC</sequence>
<dbReference type="InterPro" id="IPR011011">
    <property type="entry name" value="Znf_FYVE_PHD"/>
</dbReference>
<dbReference type="GO" id="GO:0031901">
    <property type="term" value="C:early endosome membrane"/>
    <property type="evidence" value="ECO:0007669"/>
    <property type="project" value="UniProtKB-SubCell"/>
</dbReference>
<dbReference type="PANTHER" id="PTHR46465:SF4">
    <property type="entry name" value="FYVE-TYPE DOMAIN-CONTAINING PROTEIN"/>
    <property type="match status" value="1"/>
</dbReference>
<keyword evidence="11" id="KW-0832">Ubl conjugation</keyword>
<evidence type="ECO:0000256" key="1">
    <source>
        <dbReference type="ARBA" id="ARBA00004146"/>
    </source>
</evidence>
<dbReference type="SUPFAM" id="SSF57903">
    <property type="entry name" value="FYVE/PHD zinc finger"/>
    <property type="match status" value="1"/>
</dbReference>
<dbReference type="OrthoDB" id="20035at2759"/>
<keyword evidence="5" id="KW-0963">Cytoplasm</keyword>
<dbReference type="InterPro" id="IPR000306">
    <property type="entry name" value="Znf_FYVE"/>
</dbReference>
<evidence type="ECO:0000256" key="9">
    <source>
        <dbReference type="ARBA" id="ARBA00022771"/>
    </source>
</evidence>
<keyword evidence="10" id="KW-0862">Zinc</keyword>
<organism evidence="17 18">
    <name type="scientific">Chiloscyllium punctatum</name>
    <name type="common">Brownbanded bambooshark</name>
    <name type="synonym">Hemiscyllium punctatum</name>
    <dbReference type="NCBI Taxonomy" id="137246"/>
    <lineage>
        <taxon>Eukaryota</taxon>
        <taxon>Metazoa</taxon>
        <taxon>Chordata</taxon>
        <taxon>Craniata</taxon>
        <taxon>Vertebrata</taxon>
        <taxon>Chondrichthyes</taxon>
        <taxon>Elasmobranchii</taxon>
        <taxon>Galeomorphii</taxon>
        <taxon>Galeoidea</taxon>
        <taxon>Orectolobiformes</taxon>
        <taxon>Hemiscylliidae</taxon>
        <taxon>Chiloscyllium</taxon>
    </lineage>
</organism>
<keyword evidence="12" id="KW-0472">Membrane</keyword>